<dbReference type="Gene3D" id="1.10.443.10">
    <property type="entry name" value="Intergrase catalytic core"/>
    <property type="match status" value="1"/>
</dbReference>
<dbReference type="GO" id="GO:0006310">
    <property type="term" value="P:DNA recombination"/>
    <property type="evidence" value="ECO:0007669"/>
    <property type="project" value="UniProtKB-KW"/>
</dbReference>
<feature type="region of interest" description="Disordered" evidence="2">
    <location>
        <begin position="87"/>
        <end position="126"/>
    </location>
</feature>
<accession>A0ABD3Q0P5</accession>
<feature type="region of interest" description="Disordered" evidence="2">
    <location>
        <begin position="19"/>
        <end position="70"/>
    </location>
</feature>
<dbReference type="InterPro" id="IPR011010">
    <property type="entry name" value="DNA_brk_join_enz"/>
</dbReference>
<dbReference type="InterPro" id="IPR043502">
    <property type="entry name" value="DNA/RNA_pol_sf"/>
</dbReference>
<feature type="compositionally biased region" description="Basic and acidic residues" evidence="2">
    <location>
        <begin position="36"/>
        <end position="51"/>
    </location>
</feature>
<comment type="caution">
    <text evidence="3">The sequence shown here is derived from an EMBL/GenBank/DDBJ whole genome shotgun (WGS) entry which is preliminary data.</text>
</comment>
<gene>
    <name evidence="3" type="ORF">HJC23_003079</name>
</gene>
<dbReference type="SUPFAM" id="SSF56349">
    <property type="entry name" value="DNA breaking-rejoining enzymes"/>
    <property type="match status" value="1"/>
</dbReference>
<evidence type="ECO:0000256" key="2">
    <source>
        <dbReference type="SAM" id="MobiDB-lite"/>
    </source>
</evidence>
<keyword evidence="4" id="KW-1185">Reference proteome</keyword>
<dbReference type="Proteomes" id="UP001516023">
    <property type="component" value="Unassembled WGS sequence"/>
</dbReference>
<dbReference type="SUPFAM" id="SSF56672">
    <property type="entry name" value="DNA/RNA polymerases"/>
    <property type="match status" value="1"/>
</dbReference>
<reference evidence="3 4" key="1">
    <citation type="journal article" date="2020" name="G3 (Bethesda)">
        <title>Improved Reference Genome for Cyclotella cryptica CCMP332, a Model for Cell Wall Morphogenesis, Salinity Adaptation, and Lipid Production in Diatoms (Bacillariophyta).</title>
        <authorList>
            <person name="Roberts W.R."/>
            <person name="Downey K.M."/>
            <person name="Ruck E.C."/>
            <person name="Traller J.C."/>
            <person name="Alverson A.J."/>
        </authorList>
    </citation>
    <scope>NUCLEOTIDE SEQUENCE [LARGE SCALE GENOMIC DNA]</scope>
    <source>
        <strain evidence="3 4">CCMP332</strain>
    </source>
</reference>
<evidence type="ECO:0000313" key="3">
    <source>
        <dbReference type="EMBL" id="KAL3793071.1"/>
    </source>
</evidence>
<organism evidence="3 4">
    <name type="scientific">Cyclotella cryptica</name>
    <dbReference type="NCBI Taxonomy" id="29204"/>
    <lineage>
        <taxon>Eukaryota</taxon>
        <taxon>Sar</taxon>
        <taxon>Stramenopiles</taxon>
        <taxon>Ochrophyta</taxon>
        <taxon>Bacillariophyta</taxon>
        <taxon>Coscinodiscophyceae</taxon>
        <taxon>Thalassiosirophycidae</taxon>
        <taxon>Stephanodiscales</taxon>
        <taxon>Stephanodiscaceae</taxon>
        <taxon>Cyclotella</taxon>
    </lineage>
</organism>
<dbReference type="InterPro" id="IPR052925">
    <property type="entry name" value="Phage_Integrase-like_Recomb"/>
</dbReference>
<evidence type="ECO:0000313" key="4">
    <source>
        <dbReference type="Proteomes" id="UP001516023"/>
    </source>
</evidence>
<dbReference type="AlphaFoldDB" id="A0ABD3Q0P5"/>
<keyword evidence="1" id="KW-0233">DNA recombination</keyword>
<evidence type="ECO:0000256" key="1">
    <source>
        <dbReference type="ARBA" id="ARBA00023172"/>
    </source>
</evidence>
<proteinExistence type="predicted"/>
<sequence length="1208" mass="133752">MPIVWDRRCHFWRDGDRMDMTHQRGNTTVGASMRNAEAKAQEDTSMEEKDSTAPPCKQQPLLDNGSGKCGNLNNSDSFSATQCHASQLPLSSNGKSHRSPTAGPPMHQRRPSAGAIIAPSSQEDRRIDDRNSQMTGLLPPRLTTLEPVTGASTDTLRKENRVRRQHLQQQQPLNPDYFRTYTGDGVLPADLTYEVVPHKNHMRPSGLALRHPAAPALLNYATHGCPVKTGKPWTPAEMQAAIDRGPHKLALSPDAIDQLHMEVQEKVRCGQARLVDWKDICNDPPEQLKISPISMVPHKSRRFRTILDLSFAVRLQNGERHVSVNEATEKMAPQGAIRQLGHSLGRIIHAFASTADDEKVFMAKWDIKDGFWRLDCAQGEEWNFAYVLPQHQGPSTMLVVPNSLQMGWIESPPYFCAASETGRDVAAQYVGMPIGTLQDHKFLEHTQGSEAYESLPPAAPSPRNPFRYLIEVYVNDYIGLATATSRAQLDHVANSVMCAIHEVFPPDETDENDPISLKKLIQKEGSWDIVKEILGFCFHGGDKTIWVSEGKQDALIQTMRGWLRSTAKNANFGIPFADFRSTLYNVRHAFLSIPAGKGLMSPFYRILGREPRVVFLRRNEKLRTAVHECCIFLLNSVSHPTKCRSLMGGWPHIVGVTDASKHGVGGVIIGENMALPPTVFRYEWPEEIQNDLCSETNPTGSLTNSDLELAALLLLFLVIEAVAGDLQDKHVALYSDNSPSVHWVQRLAVRSSEAAMQKASPLTTLHIAGQSNAMTDVPSRSFGSEAKWHCSSDTAFLTLYNSLFPLPNQNSWNLFRLSCAASFYSGRVATSTKSRESHWARWETLVRPVGVDPFLQGASYVDRVRLLTGFAAYVRSGDAGRGRQVSTATVSTALTAVGQTIALATGYNPVKLAGSDKLIPRVAQMLDGWRKHDPPTAKKLPVEANVPEYLCKLGSSPYATELERAVGDLTVIAFYYLLRVGKYTCKGARNNTKQTVDSFKMEGVTFFRMNNGRLQQLARNAPAEAIMSAHSATLKLDNKKNGWKGVCIHQAHNGEELAGPVRALGRRYLHIRSHSLDPTTFLSSYFVDKGHFDVTDRNISAALKIAALVLAYPSRGFPIDRIDTHSLRSGGANALSLAGYTDRQIQKMGRWKGATFKEYIREELHVFSKGMSKDMKRKFQFVNISGGVFHDVTEVAVASAYTVNAAAA</sequence>
<name>A0ABD3Q0P5_9STRA</name>
<dbReference type="InterPro" id="IPR013762">
    <property type="entry name" value="Integrase-like_cat_sf"/>
</dbReference>
<dbReference type="EMBL" id="JABMIG020000095">
    <property type="protein sequence ID" value="KAL3793071.1"/>
    <property type="molecule type" value="Genomic_DNA"/>
</dbReference>
<dbReference type="PANTHER" id="PTHR34605">
    <property type="entry name" value="PHAGE_INTEGRASE DOMAIN-CONTAINING PROTEIN"/>
    <property type="match status" value="1"/>
</dbReference>
<protein>
    <submittedName>
        <fullName evidence="3">Uncharacterized protein</fullName>
    </submittedName>
</protein>
<dbReference type="PANTHER" id="PTHR34605:SF3">
    <property type="entry name" value="P CELL-TYPE AGGLUTINATION PROTEIN MAP4-LIKE-RELATED"/>
    <property type="match status" value="1"/>
</dbReference>